<dbReference type="GO" id="GO:0015031">
    <property type="term" value="P:protein transport"/>
    <property type="evidence" value="ECO:0007669"/>
    <property type="project" value="UniProtKB-KW"/>
</dbReference>
<keyword evidence="5" id="KW-0812">Transmembrane</keyword>
<evidence type="ECO:0000256" key="1">
    <source>
        <dbReference type="ARBA" id="ARBA00004162"/>
    </source>
</evidence>
<keyword evidence="4" id="KW-1003">Cell membrane</keyword>
<protein>
    <submittedName>
        <fullName evidence="11">Protein translocase subunit yajC</fullName>
    </submittedName>
</protein>
<reference evidence="11 12" key="1">
    <citation type="submission" date="2019-02" db="EMBL/GenBank/DDBJ databases">
        <title>Sequencing the genomes of 1000 actinobacteria strains.</title>
        <authorList>
            <person name="Klenk H.-P."/>
        </authorList>
    </citation>
    <scope>NUCLEOTIDE SEQUENCE [LARGE SCALE GENOMIC DNA]</scope>
    <source>
        <strain evidence="11 12">DSM 16932</strain>
    </source>
</reference>
<evidence type="ECO:0000313" key="12">
    <source>
        <dbReference type="Proteomes" id="UP000293852"/>
    </source>
</evidence>
<dbReference type="EMBL" id="SGWX01000001">
    <property type="protein sequence ID" value="RZS60967.1"/>
    <property type="molecule type" value="Genomic_DNA"/>
</dbReference>
<feature type="region of interest" description="Disordered" evidence="10">
    <location>
        <begin position="85"/>
        <end position="121"/>
    </location>
</feature>
<keyword evidence="12" id="KW-1185">Reference proteome</keyword>
<dbReference type="InterPro" id="IPR003849">
    <property type="entry name" value="Preprotein_translocase_YajC"/>
</dbReference>
<evidence type="ECO:0000313" key="11">
    <source>
        <dbReference type="EMBL" id="RZS60967.1"/>
    </source>
</evidence>
<evidence type="ECO:0000256" key="4">
    <source>
        <dbReference type="ARBA" id="ARBA00022475"/>
    </source>
</evidence>
<dbReference type="GO" id="GO:0005886">
    <property type="term" value="C:plasma membrane"/>
    <property type="evidence" value="ECO:0007669"/>
    <property type="project" value="UniProtKB-SubCell"/>
</dbReference>
<dbReference type="NCBIfam" id="TIGR00739">
    <property type="entry name" value="yajC"/>
    <property type="match status" value="1"/>
</dbReference>
<accession>A0A4Q7M2B2</accession>
<comment type="similarity">
    <text evidence="2">Belongs to the YajC family.</text>
</comment>
<gene>
    <name evidence="11" type="ORF">EV386_1248</name>
</gene>
<dbReference type="PANTHER" id="PTHR33909">
    <property type="entry name" value="SEC TRANSLOCON ACCESSORY COMPLEX SUBUNIT YAJC"/>
    <property type="match status" value="1"/>
</dbReference>
<keyword evidence="9" id="KW-0472">Membrane</keyword>
<dbReference type="PANTHER" id="PTHR33909:SF1">
    <property type="entry name" value="SEC TRANSLOCON ACCESSORY COMPLEX SUBUNIT YAJC"/>
    <property type="match status" value="1"/>
</dbReference>
<dbReference type="Proteomes" id="UP000293852">
    <property type="component" value="Unassembled WGS sequence"/>
</dbReference>
<dbReference type="PRINTS" id="PR01853">
    <property type="entry name" value="YAJCTRNLCASE"/>
</dbReference>
<keyword evidence="6" id="KW-0653">Protein transport</keyword>
<keyword evidence="8" id="KW-0811">Translocation</keyword>
<dbReference type="RefSeq" id="WP_242607848.1">
    <property type="nucleotide sequence ID" value="NZ_SGWX01000001.1"/>
</dbReference>
<sequence length="140" mass="15316">MDPTFLIFIVALLGLMFFMSSRSRKQQKAQMAFRNELAPGQEVMTASGLFGTIVGIDEETDRITLDSAGSRSVWLRAAISKRIDTPATDSAVSDETDASRGPGTIAPADTDSIDVPDDISGLDTAQREYREQQRRDDEGK</sequence>
<keyword evidence="3" id="KW-0813">Transport</keyword>
<dbReference type="AlphaFoldDB" id="A0A4Q7M2B2"/>
<dbReference type="SMART" id="SM01323">
    <property type="entry name" value="YajC"/>
    <property type="match status" value="1"/>
</dbReference>
<evidence type="ECO:0000256" key="10">
    <source>
        <dbReference type="SAM" id="MobiDB-lite"/>
    </source>
</evidence>
<organism evidence="11 12">
    <name type="scientific">Xylanimonas ulmi</name>
    <dbReference type="NCBI Taxonomy" id="228973"/>
    <lineage>
        <taxon>Bacteria</taxon>
        <taxon>Bacillati</taxon>
        <taxon>Actinomycetota</taxon>
        <taxon>Actinomycetes</taxon>
        <taxon>Micrococcales</taxon>
        <taxon>Promicromonosporaceae</taxon>
        <taxon>Xylanimonas</taxon>
    </lineage>
</organism>
<evidence type="ECO:0000256" key="2">
    <source>
        <dbReference type="ARBA" id="ARBA00006742"/>
    </source>
</evidence>
<evidence type="ECO:0000256" key="6">
    <source>
        <dbReference type="ARBA" id="ARBA00022927"/>
    </source>
</evidence>
<keyword evidence="7" id="KW-1133">Transmembrane helix</keyword>
<proteinExistence type="inferred from homology"/>
<comment type="caution">
    <text evidence="11">The sequence shown here is derived from an EMBL/GenBank/DDBJ whole genome shotgun (WGS) entry which is preliminary data.</text>
</comment>
<evidence type="ECO:0000256" key="5">
    <source>
        <dbReference type="ARBA" id="ARBA00022692"/>
    </source>
</evidence>
<evidence type="ECO:0000256" key="9">
    <source>
        <dbReference type="ARBA" id="ARBA00023136"/>
    </source>
</evidence>
<name>A0A4Q7M2B2_9MICO</name>
<dbReference type="Pfam" id="PF02699">
    <property type="entry name" value="YajC"/>
    <property type="match status" value="1"/>
</dbReference>
<comment type="subcellular location">
    <subcellularLocation>
        <location evidence="1">Cell membrane</location>
        <topology evidence="1">Single-pass membrane protein</topology>
    </subcellularLocation>
</comment>
<evidence type="ECO:0000256" key="7">
    <source>
        <dbReference type="ARBA" id="ARBA00022989"/>
    </source>
</evidence>
<evidence type="ECO:0000256" key="3">
    <source>
        <dbReference type="ARBA" id="ARBA00022448"/>
    </source>
</evidence>
<evidence type="ECO:0000256" key="8">
    <source>
        <dbReference type="ARBA" id="ARBA00023010"/>
    </source>
</evidence>